<evidence type="ECO:0000256" key="6">
    <source>
        <dbReference type="ARBA" id="ARBA00022741"/>
    </source>
</evidence>
<evidence type="ECO:0000256" key="8">
    <source>
        <dbReference type="ARBA" id="ARBA00022842"/>
    </source>
</evidence>
<evidence type="ECO:0000256" key="7">
    <source>
        <dbReference type="ARBA" id="ARBA00022840"/>
    </source>
</evidence>
<keyword evidence="7" id="KW-0067">ATP-binding</keyword>
<keyword evidence="3" id="KW-0808">Transferase</keyword>
<dbReference type="SUPFAM" id="SSF81301">
    <property type="entry name" value="Nucleotidyltransferase"/>
    <property type="match status" value="1"/>
</dbReference>
<dbReference type="Gene3D" id="3.30.460.10">
    <property type="entry name" value="Beta Polymerase, domain 2"/>
    <property type="match status" value="1"/>
</dbReference>
<keyword evidence="8" id="KW-0460">Magnesium</keyword>
<comment type="cofactor">
    <cofactor evidence="1">
        <name>Mg(2+)</name>
        <dbReference type="ChEBI" id="CHEBI:18420"/>
    </cofactor>
</comment>
<dbReference type="InterPro" id="IPR043519">
    <property type="entry name" value="NT_sf"/>
</dbReference>
<dbReference type="InterPro" id="IPR002934">
    <property type="entry name" value="Polymerase_NTP_transf_dom"/>
</dbReference>
<keyword evidence="6" id="KW-0547">Nucleotide-binding</keyword>
<reference evidence="11" key="1">
    <citation type="submission" date="2019-02" db="EMBL/GenBank/DDBJ databases">
        <authorList>
            <person name="Gruber-Vodicka R. H."/>
            <person name="Seah K. B. B."/>
        </authorList>
    </citation>
    <scope>NUCLEOTIDE SEQUENCE</scope>
    <source>
        <strain evidence="11">BECK_BZ197</strain>
    </source>
</reference>
<gene>
    <name evidence="11" type="ORF">BECKMB1821G_GA0114241_11191</name>
</gene>
<evidence type="ECO:0000256" key="5">
    <source>
        <dbReference type="ARBA" id="ARBA00022723"/>
    </source>
</evidence>
<organism evidence="11">
    <name type="scientific">Candidatus Kentrum sp. MB</name>
    <dbReference type="NCBI Taxonomy" id="2138164"/>
    <lineage>
        <taxon>Bacteria</taxon>
        <taxon>Pseudomonadati</taxon>
        <taxon>Pseudomonadota</taxon>
        <taxon>Gammaproteobacteria</taxon>
        <taxon>Candidatus Kentrum</taxon>
    </lineage>
</organism>
<evidence type="ECO:0000259" key="10">
    <source>
        <dbReference type="Pfam" id="PF01909"/>
    </source>
</evidence>
<evidence type="ECO:0000256" key="2">
    <source>
        <dbReference type="ARBA" id="ARBA00022649"/>
    </source>
</evidence>
<dbReference type="CDD" id="cd05403">
    <property type="entry name" value="NT_KNTase_like"/>
    <property type="match status" value="1"/>
</dbReference>
<name>A0A450XTP7_9GAMM</name>
<accession>A0A450XTP7</accession>
<dbReference type="GO" id="GO:0046872">
    <property type="term" value="F:metal ion binding"/>
    <property type="evidence" value="ECO:0007669"/>
    <property type="project" value="UniProtKB-KW"/>
</dbReference>
<evidence type="ECO:0000256" key="3">
    <source>
        <dbReference type="ARBA" id="ARBA00022679"/>
    </source>
</evidence>
<sequence>MPSTFPISTKHDLIHRLHANQNTIRSFGVRRIGLFGSYQRDEARADSDVDLLVEFQPGETTFDHFMDLSFFCEELFGRRVEIVTPNSLSPYIGHRILWEVEYGFFRGLCG</sequence>
<comment type="similarity">
    <text evidence="9">Belongs to the MntA antitoxin family.</text>
</comment>
<protein>
    <recommendedName>
        <fullName evidence="10">Polymerase nucleotidyl transferase domain-containing protein</fullName>
    </recommendedName>
</protein>
<keyword evidence="2" id="KW-1277">Toxin-antitoxin system</keyword>
<keyword evidence="5" id="KW-0479">Metal-binding</keyword>
<keyword evidence="4" id="KW-0548">Nucleotidyltransferase</keyword>
<dbReference type="GO" id="GO:0016779">
    <property type="term" value="F:nucleotidyltransferase activity"/>
    <property type="evidence" value="ECO:0007669"/>
    <property type="project" value="UniProtKB-KW"/>
</dbReference>
<dbReference type="InterPro" id="IPR052038">
    <property type="entry name" value="Type-VII_TA_antitoxin"/>
</dbReference>
<dbReference type="Pfam" id="PF01909">
    <property type="entry name" value="NTP_transf_2"/>
    <property type="match status" value="1"/>
</dbReference>
<dbReference type="EMBL" id="CAADFO010000119">
    <property type="protein sequence ID" value="VFK32632.1"/>
    <property type="molecule type" value="Genomic_DNA"/>
</dbReference>
<evidence type="ECO:0000256" key="1">
    <source>
        <dbReference type="ARBA" id="ARBA00001946"/>
    </source>
</evidence>
<dbReference type="GO" id="GO:0005524">
    <property type="term" value="F:ATP binding"/>
    <property type="evidence" value="ECO:0007669"/>
    <property type="project" value="UniProtKB-KW"/>
</dbReference>
<evidence type="ECO:0000256" key="4">
    <source>
        <dbReference type="ARBA" id="ARBA00022695"/>
    </source>
</evidence>
<evidence type="ECO:0000313" key="11">
    <source>
        <dbReference type="EMBL" id="VFK32632.1"/>
    </source>
</evidence>
<dbReference type="PANTHER" id="PTHR33571">
    <property type="entry name" value="SSL8005 PROTEIN"/>
    <property type="match status" value="1"/>
</dbReference>
<feature type="domain" description="Polymerase nucleotidyl transferase" evidence="10">
    <location>
        <begin position="27"/>
        <end position="91"/>
    </location>
</feature>
<dbReference type="PANTHER" id="PTHR33571:SF14">
    <property type="entry name" value="PROTEIN ADENYLYLTRANSFERASE MJ0435-RELATED"/>
    <property type="match status" value="1"/>
</dbReference>
<dbReference type="AlphaFoldDB" id="A0A450XTP7"/>
<evidence type="ECO:0000256" key="9">
    <source>
        <dbReference type="ARBA" id="ARBA00038276"/>
    </source>
</evidence>
<proteinExistence type="inferred from homology"/>